<proteinExistence type="predicted"/>
<organism evidence="2">
    <name type="scientific">Sesamum latifolium</name>
    <dbReference type="NCBI Taxonomy" id="2727402"/>
    <lineage>
        <taxon>Eukaryota</taxon>
        <taxon>Viridiplantae</taxon>
        <taxon>Streptophyta</taxon>
        <taxon>Embryophyta</taxon>
        <taxon>Tracheophyta</taxon>
        <taxon>Spermatophyta</taxon>
        <taxon>Magnoliopsida</taxon>
        <taxon>eudicotyledons</taxon>
        <taxon>Gunneridae</taxon>
        <taxon>Pentapetalae</taxon>
        <taxon>asterids</taxon>
        <taxon>lamiids</taxon>
        <taxon>Lamiales</taxon>
        <taxon>Pedaliaceae</taxon>
        <taxon>Sesamum</taxon>
    </lineage>
</organism>
<gene>
    <name evidence="2" type="ORF">Slati_1160000</name>
</gene>
<sequence length="281" mass="31665">MNPGTLLHDILCHRYFPGANFFAARTGHSPSFTWRSLLTARNLLIAGIRWKIGDGKSALIVGHPWLPGPHTFQPIVSPRTLLEDVKVASLLNQHCEELVPSEFLPSDAECNLSIELQQSILPDEIVWHFKRKGKFTVKSGHVPPKVRMFIWRCAQGALPTSHNLSRRGIKGDENCVRCDGDVEDSSHVLFSCSFARLVWALSDLCMETIPKSALLGADWLRDAHSAMETLVFAMFLGTWWGLWYQCNQLIFQGKFIQAREVIAMAKRLLVASLFQMRIDPG</sequence>
<dbReference type="AlphaFoldDB" id="A0AAW2XCM4"/>
<dbReference type="EMBL" id="JACGWN010000004">
    <property type="protein sequence ID" value="KAL0451819.1"/>
    <property type="molecule type" value="Genomic_DNA"/>
</dbReference>
<reference evidence="2" key="2">
    <citation type="journal article" date="2024" name="Plant">
        <title>Genomic evolution and insights into agronomic trait innovations of Sesamum species.</title>
        <authorList>
            <person name="Miao H."/>
            <person name="Wang L."/>
            <person name="Qu L."/>
            <person name="Liu H."/>
            <person name="Sun Y."/>
            <person name="Le M."/>
            <person name="Wang Q."/>
            <person name="Wei S."/>
            <person name="Zheng Y."/>
            <person name="Lin W."/>
            <person name="Duan Y."/>
            <person name="Cao H."/>
            <person name="Xiong S."/>
            <person name="Wang X."/>
            <person name="Wei L."/>
            <person name="Li C."/>
            <person name="Ma Q."/>
            <person name="Ju M."/>
            <person name="Zhao R."/>
            <person name="Li G."/>
            <person name="Mu C."/>
            <person name="Tian Q."/>
            <person name="Mei H."/>
            <person name="Zhang T."/>
            <person name="Gao T."/>
            <person name="Zhang H."/>
        </authorList>
    </citation>
    <scope>NUCLEOTIDE SEQUENCE</scope>
    <source>
        <strain evidence="2">KEN1</strain>
    </source>
</reference>
<dbReference type="PANTHER" id="PTHR33116:SF86">
    <property type="entry name" value="REVERSE TRANSCRIPTASE DOMAIN-CONTAINING PROTEIN"/>
    <property type="match status" value="1"/>
</dbReference>
<accession>A0AAW2XCM4</accession>
<evidence type="ECO:0000313" key="2">
    <source>
        <dbReference type="EMBL" id="KAL0451819.1"/>
    </source>
</evidence>
<evidence type="ECO:0000259" key="1">
    <source>
        <dbReference type="Pfam" id="PF13966"/>
    </source>
</evidence>
<dbReference type="InterPro" id="IPR026960">
    <property type="entry name" value="RVT-Znf"/>
</dbReference>
<dbReference type="PANTHER" id="PTHR33116">
    <property type="entry name" value="REVERSE TRANSCRIPTASE ZINC-BINDING DOMAIN-CONTAINING PROTEIN-RELATED-RELATED"/>
    <property type="match status" value="1"/>
</dbReference>
<reference evidence="2" key="1">
    <citation type="submission" date="2020-06" db="EMBL/GenBank/DDBJ databases">
        <authorList>
            <person name="Li T."/>
            <person name="Hu X."/>
            <person name="Zhang T."/>
            <person name="Song X."/>
            <person name="Zhang H."/>
            <person name="Dai N."/>
            <person name="Sheng W."/>
            <person name="Hou X."/>
            <person name="Wei L."/>
        </authorList>
    </citation>
    <scope>NUCLEOTIDE SEQUENCE</scope>
    <source>
        <strain evidence="2">KEN1</strain>
        <tissue evidence="2">Leaf</tissue>
    </source>
</reference>
<comment type="caution">
    <text evidence="2">The sequence shown here is derived from an EMBL/GenBank/DDBJ whole genome shotgun (WGS) entry which is preliminary data.</text>
</comment>
<feature type="domain" description="Reverse transcriptase zinc-binding" evidence="1">
    <location>
        <begin position="140"/>
        <end position="199"/>
    </location>
</feature>
<name>A0AAW2XCM4_9LAMI</name>
<dbReference type="Pfam" id="PF13966">
    <property type="entry name" value="zf-RVT"/>
    <property type="match status" value="1"/>
</dbReference>
<protein>
    <recommendedName>
        <fullName evidence="1">Reverse transcriptase zinc-binding domain-containing protein</fullName>
    </recommendedName>
</protein>